<dbReference type="Gene3D" id="3.40.50.620">
    <property type="entry name" value="HUPs"/>
    <property type="match status" value="1"/>
</dbReference>
<dbReference type="GO" id="GO:0006400">
    <property type="term" value="P:tRNA modification"/>
    <property type="evidence" value="ECO:0007669"/>
    <property type="project" value="UniProtKB-UniRule"/>
</dbReference>
<dbReference type="InterPro" id="IPR008513">
    <property type="entry name" value="tRNA(Met)_cyd_acetate_ligase"/>
</dbReference>
<dbReference type="STRING" id="1123282.SAMN02745823_02348"/>
<dbReference type="OrthoDB" id="9769796at2"/>
<keyword evidence="2" id="KW-0067">ATP-binding</keyword>
<dbReference type="GO" id="GO:0005524">
    <property type="term" value="F:ATP binding"/>
    <property type="evidence" value="ECO:0007669"/>
    <property type="project" value="UniProtKB-KW"/>
</dbReference>
<comment type="function">
    <text evidence="2">Catalyzes the formation of N(4)-acetylcytidine (ac(4)C) at the wobble position of elongator tRNA(Met), using acetate and ATP as substrates. First activates an acetate ion to form acetyladenylate (Ac-AMP) and then transfers the acetyl group to tRNA to form ac(4)C34.</text>
</comment>
<keyword evidence="2" id="KW-0547">Nucleotide-binding</keyword>
<dbReference type="PANTHER" id="PTHR37825:SF1">
    <property type="entry name" value="TRNA(MET) CYTIDINE ACETATE LIGASE"/>
    <property type="match status" value="1"/>
</dbReference>
<feature type="binding site" evidence="2">
    <location>
        <position position="186"/>
    </location>
    <ligand>
        <name>ATP</name>
        <dbReference type="ChEBI" id="CHEBI:30616"/>
    </ligand>
</feature>
<keyword evidence="1 2" id="KW-0819">tRNA processing</keyword>
<feature type="binding site" evidence="2">
    <location>
        <position position="103"/>
    </location>
    <ligand>
        <name>ATP</name>
        <dbReference type="ChEBI" id="CHEBI:30616"/>
    </ligand>
</feature>
<dbReference type="Pfam" id="PF05636">
    <property type="entry name" value="HIGH_NTase1"/>
    <property type="match status" value="1"/>
</dbReference>
<organism evidence="3 4">
    <name type="scientific">Sporobacter termitidis DSM 10068</name>
    <dbReference type="NCBI Taxonomy" id="1123282"/>
    <lineage>
        <taxon>Bacteria</taxon>
        <taxon>Bacillati</taxon>
        <taxon>Bacillota</taxon>
        <taxon>Clostridia</taxon>
        <taxon>Eubacteriales</taxon>
        <taxon>Oscillospiraceae</taxon>
        <taxon>Sporobacter</taxon>
    </lineage>
</organism>
<keyword evidence="2" id="KW-0694">RNA-binding</keyword>
<dbReference type="RefSeq" id="WP_073079107.1">
    <property type="nucleotide sequence ID" value="NZ_FQXV01000007.1"/>
</dbReference>
<sequence>MKTAGIICEYNPIHKGHVRHIEATRGLVGEDCAVVCVMSGNFTQRGDFAVFQKHARAASAVAAGADLVLELPLACALSSAERFARGGVMLLNALGVCTHISFGSETGETDSLREVAECLATDEVNNCVAEELKTGVSYARARYAAAGKILGKKADVLLTPNNILAVEYLKALGETASAMAPLTVKRFGAAHDSDGAESASALRRLLKEGAEPWGLMPARSAEILKREIEAGCGPVFIENAETALLSRLRLLPDEAFAALPDAAEGLALRLRRFCRTMPTVQSILESAKTKRYALSRLRRMLLCAALGLTDGQVGAPPAYIRVLAMNQKGMGVLREIGKKSALPVITKPAQARALDGPAKAMFLKEAAATDFYALAYPKQENRSGGGEWVTSPRVL</sequence>
<accession>A0A1M5Y8M5</accession>
<dbReference type="GO" id="GO:0016740">
    <property type="term" value="F:transferase activity"/>
    <property type="evidence" value="ECO:0007669"/>
    <property type="project" value="UniProtKB-KW"/>
</dbReference>
<keyword evidence="2" id="KW-0436">Ligase</keyword>
<keyword evidence="2" id="KW-0963">Cytoplasm</keyword>
<gene>
    <name evidence="2" type="primary">tmcAL</name>
    <name evidence="3" type="ORF">SAMN02745823_02348</name>
</gene>
<comment type="caution">
    <text evidence="2">Lacks conserved residue(s) required for the propagation of feature annotation.</text>
</comment>
<dbReference type="HAMAP" id="MF_01539">
    <property type="entry name" value="TmcAL"/>
    <property type="match status" value="1"/>
</dbReference>
<evidence type="ECO:0000256" key="2">
    <source>
        <dbReference type="HAMAP-Rule" id="MF_01539"/>
    </source>
</evidence>
<evidence type="ECO:0000256" key="1">
    <source>
        <dbReference type="ARBA" id="ARBA00022694"/>
    </source>
</evidence>
<evidence type="ECO:0000313" key="4">
    <source>
        <dbReference type="Proteomes" id="UP000183995"/>
    </source>
</evidence>
<dbReference type="EC" id="6.3.4.-" evidence="2"/>
<dbReference type="EMBL" id="FQXV01000007">
    <property type="protein sequence ID" value="SHI08440.1"/>
    <property type="molecule type" value="Genomic_DNA"/>
</dbReference>
<reference evidence="3 4" key="1">
    <citation type="submission" date="2016-11" db="EMBL/GenBank/DDBJ databases">
        <authorList>
            <person name="Jaros S."/>
            <person name="Januszkiewicz K."/>
            <person name="Wedrychowicz H."/>
        </authorList>
    </citation>
    <scope>NUCLEOTIDE SEQUENCE [LARGE SCALE GENOMIC DNA]</scope>
    <source>
        <strain evidence="3 4">DSM 10068</strain>
    </source>
</reference>
<proteinExistence type="inferred from homology"/>
<feature type="binding site" evidence="2">
    <location>
        <begin position="7"/>
        <end position="20"/>
    </location>
    <ligand>
        <name>ATP</name>
        <dbReference type="ChEBI" id="CHEBI:30616"/>
    </ligand>
</feature>
<keyword evidence="3" id="KW-0808">Transferase</keyword>
<name>A0A1M5Y8M5_9FIRM</name>
<evidence type="ECO:0000313" key="3">
    <source>
        <dbReference type="EMBL" id="SHI08440.1"/>
    </source>
</evidence>
<keyword evidence="4" id="KW-1185">Reference proteome</keyword>
<dbReference type="Proteomes" id="UP000183995">
    <property type="component" value="Unassembled WGS sequence"/>
</dbReference>
<dbReference type="PANTHER" id="PTHR37825">
    <property type="entry name" value="TRNA(MET) CYTIDINE ACETATE LIGASE"/>
    <property type="match status" value="1"/>
</dbReference>
<dbReference type="AlphaFoldDB" id="A0A1M5Y8M5"/>
<comment type="similarity">
    <text evidence="2">Belongs to the TmcAL family.</text>
</comment>
<feature type="binding site" evidence="2">
    <location>
        <position position="161"/>
    </location>
    <ligand>
        <name>ATP</name>
        <dbReference type="ChEBI" id="CHEBI:30616"/>
    </ligand>
</feature>
<dbReference type="InterPro" id="IPR014729">
    <property type="entry name" value="Rossmann-like_a/b/a_fold"/>
</dbReference>
<keyword evidence="2" id="KW-0820">tRNA-binding</keyword>
<dbReference type="GO" id="GO:0005737">
    <property type="term" value="C:cytoplasm"/>
    <property type="evidence" value="ECO:0007669"/>
    <property type="project" value="UniProtKB-SubCell"/>
</dbReference>
<comment type="subcellular location">
    <subcellularLocation>
        <location evidence="2">Cytoplasm</location>
    </subcellularLocation>
</comment>
<protein>
    <recommendedName>
        <fullName evidence="2">tRNA(Met) cytidine acetate ligase</fullName>
        <ecNumber evidence="2">6.3.4.-</ecNumber>
    </recommendedName>
</protein>
<dbReference type="GO" id="GO:0000049">
    <property type="term" value="F:tRNA binding"/>
    <property type="evidence" value="ECO:0007669"/>
    <property type="project" value="UniProtKB-KW"/>
</dbReference>
<dbReference type="SUPFAM" id="SSF52374">
    <property type="entry name" value="Nucleotidylyl transferase"/>
    <property type="match status" value="1"/>
</dbReference>
<dbReference type="GO" id="GO:0016879">
    <property type="term" value="F:ligase activity, forming carbon-nitrogen bonds"/>
    <property type="evidence" value="ECO:0007669"/>
    <property type="project" value="UniProtKB-UniRule"/>
</dbReference>
<comment type="catalytic activity">
    <reaction evidence="2">
        <text>cytidine(34) in elongator tRNA(Met) + acetate + ATP = N(4)-acetylcytidine(34) in elongator tRNA(Met) + AMP + diphosphate</text>
        <dbReference type="Rhea" id="RHEA:58144"/>
        <dbReference type="Rhea" id="RHEA-COMP:10693"/>
        <dbReference type="Rhea" id="RHEA-COMP:10694"/>
        <dbReference type="ChEBI" id="CHEBI:30089"/>
        <dbReference type="ChEBI" id="CHEBI:30616"/>
        <dbReference type="ChEBI" id="CHEBI:33019"/>
        <dbReference type="ChEBI" id="CHEBI:74900"/>
        <dbReference type="ChEBI" id="CHEBI:82748"/>
        <dbReference type="ChEBI" id="CHEBI:456215"/>
    </reaction>
</comment>